<name>A0A166SZM5_9AGAM</name>
<sequence length="140" mass="16396">MAQTHYMFVMVEWIPGIREFKVLRLRIKPMSDLKPIFALAGRGERMRIEVEQSQSQGQVLIQYLTTNTSTIMDETSIAWTLSGEWERDRNIQLELELERKCLGGHLSAMDDFYRSMLNQNIPRIQAQEMVEMAIQTSSRR</sequence>
<evidence type="ECO:0000313" key="2">
    <source>
        <dbReference type="Proteomes" id="UP000076532"/>
    </source>
</evidence>
<keyword evidence="2" id="KW-1185">Reference proteome</keyword>
<dbReference type="EMBL" id="KV417496">
    <property type="protein sequence ID" value="KZP30018.1"/>
    <property type="molecule type" value="Genomic_DNA"/>
</dbReference>
<organism evidence="1 2">
    <name type="scientific">Athelia psychrophila</name>
    <dbReference type="NCBI Taxonomy" id="1759441"/>
    <lineage>
        <taxon>Eukaryota</taxon>
        <taxon>Fungi</taxon>
        <taxon>Dikarya</taxon>
        <taxon>Basidiomycota</taxon>
        <taxon>Agaricomycotina</taxon>
        <taxon>Agaricomycetes</taxon>
        <taxon>Agaricomycetidae</taxon>
        <taxon>Atheliales</taxon>
        <taxon>Atheliaceae</taxon>
        <taxon>Athelia</taxon>
    </lineage>
</organism>
<gene>
    <name evidence="1" type="ORF">FIBSPDRAFT_884663</name>
</gene>
<evidence type="ECO:0000313" key="1">
    <source>
        <dbReference type="EMBL" id="KZP30018.1"/>
    </source>
</evidence>
<dbReference type="Proteomes" id="UP000076532">
    <property type="component" value="Unassembled WGS sequence"/>
</dbReference>
<protein>
    <submittedName>
        <fullName evidence="1">Uncharacterized protein</fullName>
    </submittedName>
</protein>
<accession>A0A166SZM5</accession>
<proteinExistence type="predicted"/>
<dbReference type="AlphaFoldDB" id="A0A166SZM5"/>
<reference evidence="1 2" key="1">
    <citation type="journal article" date="2016" name="Mol. Biol. Evol.">
        <title>Comparative Genomics of Early-Diverging Mushroom-Forming Fungi Provides Insights into the Origins of Lignocellulose Decay Capabilities.</title>
        <authorList>
            <person name="Nagy L.G."/>
            <person name="Riley R."/>
            <person name="Tritt A."/>
            <person name="Adam C."/>
            <person name="Daum C."/>
            <person name="Floudas D."/>
            <person name="Sun H."/>
            <person name="Yadav J.S."/>
            <person name="Pangilinan J."/>
            <person name="Larsson K.H."/>
            <person name="Matsuura K."/>
            <person name="Barry K."/>
            <person name="Labutti K."/>
            <person name="Kuo R."/>
            <person name="Ohm R.A."/>
            <person name="Bhattacharya S.S."/>
            <person name="Shirouzu T."/>
            <person name="Yoshinaga Y."/>
            <person name="Martin F.M."/>
            <person name="Grigoriev I.V."/>
            <person name="Hibbett D.S."/>
        </authorList>
    </citation>
    <scope>NUCLEOTIDE SEQUENCE [LARGE SCALE GENOMIC DNA]</scope>
    <source>
        <strain evidence="1 2">CBS 109695</strain>
    </source>
</reference>